<organism evidence="2 3">
    <name type="scientific">Hyphomonas hirschiana VP5</name>
    <dbReference type="NCBI Taxonomy" id="1280951"/>
    <lineage>
        <taxon>Bacteria</taxon>
        <taxon>Pseudomonadati</taxon>
        <taxon>Pseudomonadota</taxon>
        <taxon>Alphaproteobacteria</taxon>
        <taxon>Hyphomonadales</taxon>
        <taxon>Hyphomonadaceae</taxon>
        <taxon>Hyphomonas</taxon>
    </lineage>
</organism>
<evidence type="ECO:0000256" key="1">
    <source>
        <dbReference type="SAM" id="Phobius"/>
    </source>
</evidence>
<evidence type="ECO:0000313" key="2">
    <source>
        <dbReference type="EMBL" id="KCZ95268.1"/>
    </source>
</evidence>
<feature type="transmembrane region" description="Helical" evidence="1">
    <location>
        <begin position="110"/>
        <end position="130"/>
    </location>
</feature>
<sequence length="137" mass="15497">MIVFDRLPDLLLRHRRIVGAVAIAIAVLTWTIDLAGLVYECPFCRSQRTVIGLLGLLLMLPNPAHWLVRYLSAVFAVFGLTAASTQHFRGWANIMSGEFKWGEQWFVNPWMLSGFAIGIITGLLLLIWTWKREQSVG</sequence>
<evidence type="ECO:0000313" key="3">
    <source>
        <dbReference type="Proteomes" id="UP000025061"/>
    </source>
</evidence>
<reference evidence="2 3" key="1">
    <citation type="submission" date="2013-04" db="EMBL/GenBank/DDBJ databases">
        <title>Hyphomonas hirschiana VP5 Genome Sequencing.</title>
        <authorList>
            <person name="Lai Q."/>
            <person name="Shao Z."/>
        </authorList>
    </citation>
    <scope>NUCLEOTIDE SEQUENCE [LARGE SCALE GENOMIC DNA]</scope>
    <source>
        <strain evidence="2 3">VP5</strain>
    </source>
</reference>
<dbReference type="EMBL" id="ARYI01000004">
    <property type="protein sequence ID" value="KCZ95268.1"/>
    <property type="molecule type" value="Genomic_DNA"/>
</dbReference>
<proteinExistence type="predicted"/>
<dbReference type="Proteomes" id="UP000025061">
    <property type="component" value="Unassembled WGS sequence"/>
</dbReference>
<feature type="transmembrane region" description="Helical" evidence="1">
    <location>
        <begin position="17"/>
        <end position="38"/>
    </location>
</feature>
<accession>A0A059FXS9</accession>
<gene>
    <name evidence="2" type="ORF">HHI_06344</name>
</gene>
<keyword evidence="1" id="KW-0812">Transmembrane</keyword>
<dbReference type="AlphaFoldDB" id="A0A059FXS9"/>
<comment type="caution">
    <text evidence="2">The sequence shown here is derived from an EMBL/GenBank/DDBJ whole genome shotgun (WGS) entry which is preliminary data.</text>
</comment>
<evidence type="ECO:0008006" key="4">
    <source>
        <dbReference type="Google" id="ProtNLM"/>
    </source>
</evidence>
<keyword evidence="1" id="KW-0472">Membrane</keyword>
<name>A0A059FXS9_9PROT</name>
<keyword evidence="3" id="KW-1185">Reference proteome</keyword>
<dbReference type="PATRIC" id="fig|1280951.3.peg.1282"/>
<protein>
    <recommendedName>
        <fullName evidence="4">Disulfide bond formation protein B</fullName>
    </recommendedName>
</protein>
<keyword evidence="1" id="KW-1133">Transmembrane helix</keyword>